<evidence type="ECO:0000259" key="6">
    <source>
        <dbReference type="PROSITE" id="PS51194"/>
    </source>
</evidence>
<evidence type="ECO:0000256" key="2">
    <source>
        <dbReference type="ARBA" id="ARBA00019841"/>
    </source>
</evidence>
<dbReference type="PANTHER" id="PTHR30255:SF2">
    <property type="entry name" value="SINGLE-STRANDED-DNA-SPECIFIC EXONUCLEASE RECJ"/>
    <property type="match status" value="1"/>
</dbReference>
<dbReference type="InterPro" id="IPR027417">
    <property type="entry name" value="P-loop_NTPase"/>
</dbReference>
<dbReference type="InterPro" id="IPR041122">
    <property type="entry name" value="RecJ_OB"/>
</dbReference>
<dbReference type="OrthoDB" id="9809852at2"/>
<evidence type="ECO:0000256" key="5">
    <source>
        <dbReference type="ARBA" id="ARBA00022839"/>
    </source>
</evidence>
<dbReference type="PANTHER" id="PTHR30255">
    <property type="entry name" value="SINGLE-STRANDED-DNA-SPECIFIC EXONUCLEASE RECJ"/>
    <property type="match status" value="1"/>
</dbReference>
<evidence type="ECO:0000256" key="1">
    <source>
        <dbReference type="ARBA" id="ARBA00005915"/>
    </source>
</evidence>
<accession>I9LDJ3</accession>
<protein>
    <recommendedName>
        <fullName evidence="2">Single-stranded-DNA-specific exonuclease RecJ</fullName>
    </recommendedName>
</protein>
<dbReference type="EMBL" id="AKVJ01000025">
    <property type="protein sequence ID" value="EIW18396.1"/>
    <property type="molecule type" value="Genomic_DNA"/>
</dbReference>
<reference evidence="7 8" key="1">
    <citation type="journal article" date="2012" name="J. Bacteriol.">
        <title>Draft Genome Sequences for Two Metal-Reducing Pelosinus fermentans Strains Isolated from a Cr(VI)-Contaminated Site and for Type Strain R7.</title>
        <authorList>
            <person name="Brown S.D."/>
            <person name="Podar M."/>
            <person name="Klingeman D.M."/>
            <person name="Johnson C.M."/>
            <person name="Yang Z.K."/>
            <person name="Utturkar S.M."/>
            <person name="Land M.L."/>
            <person name="Mosher J.J."/>
            <person name="Hurt R.A.Jr."/>
            <person name="Phelps T.J."/>
            <person name="Palumbo A.V."/>
            <person name="Arkin A.P."/>
            <person name="Hazen T.C."/>
            <person name="Elias D.A."/>
        </authorList>
    </citation>
    <scope>NUCLEOTIDE SEQUENCE [LARGE SCALE GENOMIC DNA]</scope>
    <source>
        <strain evidence="7 8">B4</strain>
    </source>
</reference>
<name>I9LDJ3_9FIRM</name>
<dbReference type="Proteomes" id="UP000004324">
    <property type="component" value="Unassembled WGS sequence"/>
</dbReference>
<dbReference type="GO" id="GO:0003676">
    <property type="term" value="F:nucleic acid binding"/>
    <property type="evidence" value="ECO:0007669"/>
    <property type="project" value="InterPro"/>
</dbReference>
<organism evidence="7 8">
    <name type="scientific">Pelosinus fermentans B4</name>
    <dbReference type="NCBI Taxonomy" id="1149862"/>
    <lineage>
        <taxon>Bacteria</taxon>
        <taxon>Bacillati</taxon>
        <taxon>Bacillota</taxon>
        <taxon>Negativicutes</taxon>
        <taxon>Selenomonadales</taxon>
        <taxon>Sporomusaceae</taxon>
        <taxon>Pelosinus</taxon>
    </lineage>
</organism>
<dbReference type="NCBIfam" id="TIGR00644">
    <property type="entry name" value="recJ"/>
    <property type="match status" value="1"/>
</dbReference>
<dbReference type="PROSITE" id="PS51194">
    <property type="entry name" value="HELICASE_CTER"/>
    <property type="match status" value="1"/>
</dbReference>
<keyword evidence="4" id="KW-0378">Hydrolase</keyword>
<dbReference type="Gene3D" id="3.40.50.300">
    <property type="entry name" value="P-loop containing nucleotide triphosphate hydrolases"/>
    <property type="match status" value="1"/>
</dbReference>
<feature type="domain" description="Helicase C-terminal" evidence="6">
    <location>
        <begin position="621"/>
        <end position="772"/>
    </location>
</feature>
<dbReference type="AlphaFoldDB" id="I9LDJ3"/>
<gene>
    <name evidence="7" type="ORF">FB4_3215</name>
</gene>
<evidence type="ECO:0000256" key="3">
    <source>
        <dbReference type="ARBA" id="ARBA00022722"/>
    </source>
</evidence>
<dbReference type="InterPro" id="IPR051673">
    <property type="entry name" value="SSDNA_exonuclease_RecJ"/>
</dbReference>
<dbReference type="GO" id="GO:0006310">
    <property type="term" value="P:DNA recombination"/>
    <property type="evidence" value="ECO:0007669"/>
    <property type="project" value="InterPro"/>
</dbReference>
<dbReference type="SUPFAM" id="SSF52540">
    <property type="entry name" value="P-loop containing nucleoside triphosphate hydrolases"/>
    <property type="match status" value="1"/>
</dbReference>
<keyword evidence="3" id="KW-0540">Nuclease</keyword>
<keyword evidence="8" id="KW-1185">Reference proteome</keyword>
<dbReference type="InterPro" id="IPR001667">
    <property type="entry name" value="DDH_dom"/>
</dbReference>
<evidence type="ECO:0000256" key="4">
    <source>
        <dbReference type="ARBA" id="ARBA00022801"/>
    </source>
</evidence>
<evidence type="ECO:0000313" key="7">
    <source>
        <dbReference type="EMBL" id="EIW18396.1"/>
    </source>
</evidence>
<dbReference type="PATRIC" id="fig|1149862.3.peg.2181"/>
<dbReference type="InterPro" id="IPR004610">
    <property type="entry name" value="RecJ"/>
</dbReference>
<proteinExistence type="inferred from homology"/>
<keyword evidence="5 7" id="KW-0269">Exonuclease</keyword>
<dbReference type="InterPro" id="IPR038763">
    <property type="entry name" value="DHH_sf"/>
</dbReference>
<dbReference type="Gene3D" id="3.90.1640.30">
    <property type="match status" value="1"/>
</dbReference>
<dbReference type="Pfam" id="PF01368">
    <property type="entry name" value="DHH"/>
    <property type="match status" value="1"/>
</dbReference>
<dbReference type="Pfam" id="PF17768">
    <property type="entry name" value="RecJ_OB"/>
    <property type="match status" value="1"/>
</dbReference>
<comment type="caution">
    <text evidence="7">The sequence shown here is derived from an EMBL/GenBank/DDBJ whole genome shotgun (WGS) entry which is preliminary data.</text>
</comment>
<sequence length="878" mass="99054">MPKIKPLWQVMPKNKNLRQELSNTLGISDIIAQVLINRGIVDTDTANDFLSGGIEKLADPYLLKDMEKAVARIAEAITHRQKIIVYGDYDVDGITSTALLYKVIKELGGAIEYYIPERQSEGYGLNSTALANLIHSGTDLLITVDCGINAVEEVNAIAHQLDIIITDHHQPPEVLPLAYAIINPKQKDCLYPEKNLAGVGVAFKLSQALSRYYYGHDDKFLKYLDIVAIGTVADIVSLTSENRILVKLGLGEIVHTENIGLKELIEVCRVDPDKIDAGKIGFAIAPRLNAAGRISRADYGVELLITENTERAKELATYLECENIQRQTVEKDIQAAAEGVVSALDLNMASVLVVVGEDWHPGVIGIVASRLVEKYYRPVFMISIRDGIGKASCRSISAFDIYDALNQCSDILLQFGGHRQAAGFSVLPEKIEELKARLNHIADIRLTPADYIPVLTIDSLLSLNEINKGFLEQLGCLEPYGMGNRSPVFACEDIEVEQVRTLGQEARHLKLKVKQKNITNDVVAWQMGELAEKIQIKEKIEMAFFPEINEWQGQQKIQLRAYDIRKKEITEVERLYSSYGKKDQQFSLEDCCADESMVRLGNDLGEQLHWVLKDSRNIDDKITYILNLVKTQEKILIFVNTPQAAFELAQGIRKSLSKYKERIGFYHSRLDETWRKKVEEWFKEDQFTVLCTTLLGKKYIAIDDIQHIVVYNVPLNMQSLIQQCNLTGCNKANDIHLLFNQKDLKDNLSLLQELRLERIVIGQIYLVLKKHAETFVTDLQVVELVRSKYQTVICESSVGIAINVLEDLKLVTHELSGNKRKIVVLPAPEEKLDIEQSKTFREGILLKDEFAKFAEKIMNVSSTDLLQEMKGNMFKADY</sequence>
<evidence type="ECO:0000313" key="8">
    <source>
        <dbReference type="Proteomes" id="UP000004324"/>
    </source>
</evidence>
<dbReference type="Pfam" id="PF02272">
    <property type="entry name" value="DHHA1"/>
    <property type="match status" value="1"/>
</dbReference>
<dbReference type="InterPro" id="IPR001650">
    <property type="entry name" value="Helicase_C-like"/>
</dbReference>
<dbReference type="Pfam" id="PF00271">
    <property type="entry name" value="Helicase_C"/>
    <property type="match status" value="1"/>
</dbReference>
<dbReference type="RefSeq" id="WP_007933987.1">
    <property type="nucleotide sequence ID" value="NZ_AKVJ01000025.1"/>
</dbReference>
<dbReference type="GO" id="GO:0006281">
    <property type="term" value="P:DNA repair"/>
    <property type="evidence" value="ECO:0007669"/>
    <property type="project" value="InterPro"/>
</dbReference>
<dbReference type="Gene3D" id="3.10.310.30">
    <property type="match status" value="1"/>
</dbReference>
<comment type="similarity">
    <text evidence="1">Belongs to the RecJ family.</text>
</comment>
<dbReference type="SUPFAM" id="SSF64182">
    <property type="entry name" value="DHH phosphoesterases"/>
    <property type="match status" value="1"/>
</dbReference>
<dbReference type="GO" id="GO:0008409">
    <property type="term" value="F:5'-3' exonuclease activity"/>
    <property type="evidence" value="ECO:0007669"/>
    <property type="project" value="InterPro"/>
</dbReference>
<dbReference type="InterPro" id="IPR003156">
    <property type="entry name" value="DHHA1_dom"/>
</dbReference>